<proteinExistence type="predicted"/>
<dbReference type="EMBL" id="BARU01029754">
    <property type="protein sequence ID" value="GAH70552.1"/>
    <property type="molecule type" value="Genomic_DNA"/>
</dbReference>
<dbReference type="SUPFAM" id="SSF74853">
    <property type="entry name" value="Lamin A/C globular tail domain"/>
    <property type="match status" value="1"/>
</dbReference>
<dbReference type="InterPro" id="IPR013783">
    <property type="entry name" value="Ig-like_fold"/>
</dbReference>
<dbReference type="Gene3D" id="2.60.40.10">
    <property type="entry name" value="Immunoglobulins"/>
    <property type="match status" value="1"/>
</dbReference>
<name>X1HM62_9ZZZZ</name>
<accession>X1HM62</accession>
<feature type="non-terminal residue" evidence="2">
    <location>
        <position position="264"/>
    </location>
</feature>
<dbReference type="SUPFAM" id="SSF63446">
    <property type="entry name" value="Type I dockerin domain"/>
    <property type="match status" value="1"/>
</dbReference>
<dbReference type="InterPro" id="IPR036439">
    <property type="entry name" value="Dockerin_dom_sf"/>
</dbReference>
<dbReference type="Gene3D" id="2.60.40.1260">
    <property type="entry name" value="Lamin Tail domain"/>
    <property type="match status" value="1"/>
</dbReference>
<dbReference type="Gene3D" id="1.10.1330.10">
    <property type="entry name" value="Dockerin domain"/>
    <property type="match status" value="1"/>
</dbReference>
<gene>
    <name evidence="2" type="ORF">S03H2_47285</name>
</gene>
<protein>
    <recommendedName>
        <fullName evidence="1">LTD domain-containing protein</fullName>
    </recommendedName>
</protein>
<dbReference type="PROSITE" id="PS51841">
    <property type="entry name" value="LTD"/>
    <property type="match status" value="1"/>
</dbReference>
<dbReference type="InterPro" id="IPR001322">
    <property type="entry name" value="Lamin_tail_dom"/>
</dbReference>
<dbReference type="GO" id="GO:0000272">
    <property type="term" value="P:polysaccharide catabolic process"/>
    <property type="evidence" value="ECO:0007669"/>
    <property type="project" value="InterPro"/>
</dbReference>
<organism evidence="2">
    <name type="scientific">marine sediment metagenome</name>
    <dbReference type="NCBI Taxonomy" id="412755"/>
    <lineage>
        <taxon>unclassified sequences</taxon>
        <taxon>metagenomes</taxon>
        <taxon>ecological metagenomes</taxon>
    </lineage>
</organism>
<comment type="caution">
    <text evidence="2">The sequence shown here is derived from an EMBL/GenBank/DDBJ whole genome shotgun (WGS) entry which is preliminary data.</text>
</comment>
<reference evidence="2" key="1">
    <citation type="journal article" date="2014" name="Front. Microbiol.">
        <title>High frequency of phylogenetically diverse reductive dehalogenase-homologous genes in deep subseafloor sedimentary metagenomes.</title>
        <authorList>
            <person name="Kawai M."/>
            <person name="Futagami T."/>
            <person name="Toyoda A."/>
            <person name="Takaki Y."/>
            <person name="Nishi S."/>
            <person name="Hori S."/>
            <person name="Arai W."/>
            <person name="Tsubouchi T."/>
            <person name="Morono Y."/>
            <person name="Uchiyama I."/>
            <person name="Ito T."/>
            <person name="Fujiyama A."/>
            <person name="Inagaki F."/>
            <person name="Takami H."/>
        </authorList>
    </citation>
    <scope>NUCLEOTIDE SEQUENCE</scope>
    <source>
        <strain evidence="2">Expedition CK06-06</strain>
    </source>
</reference>
<evidence type="ECO:0000313" key="2">
    <source>
        <dbReference type="EMBL" id="GAH70552.1"/>
    </source>
</evidence>
<dbReference type="InterPro" id="IPR036415">
    <property type="entry name" value="Lamin_tail_dom_sf"/>
</dbReference>
<dbReference type="Pfam" id="PF00932">
    <property type="entry name" value="LTD"/>
    <property type="match status" value="1"/>
</dbReference>
<dbReference type="AlphaFoldDB" id="X1HM62"/>
<evidence type="ECO:0000259" key="1">
    <source>
        <dbReference type="PROSITE" id="PS51841"/>
    </source>
</evidence>
<sequence length="264" mass="28748">MWSPIFTFHVVSNLPPIVNAGDDVDTWLLPPDAERVVQLNGIVTDDGFVEPYTVVWTVVSEPNSVTHPAVISEPYIVNPTITMTLPGLYELELEADDGELTSSDTIDILLYDDDGAVWAICLVGDLNNDCKVNMEDLKLFAEQWLDPPGGSADLVGNDGVNLGDFALLAANWNQTGTPPVIINEIHYDPDVKVELVEFVELYNAGSNTIDLSGWYFSKGIDYTFPPGTNLPPFGYVVVTEDPSLAVSPVTVCDKYGTDSSIIYG</sequence>
<feature type="domain" description="LTD" evidence="1">
    <location>
        <begin position="171"/>
        <end position="264"/>
    </location>
</feature>